<evidence type="ECO:0000313" key="6">
    <source>
        <dbReference type="EMBL" id="GAA4743807.1"/>
    </source>
</evidence>
<keyword evidence="7" id="KW-1185">Reference proteome</keyword>
<evidence type="ECO:0000256" key="3">
    <source>
        <dbReference type="ARBA" id="ARBA00023315"/>
    </source>
</evidence>
<dbReference type="InterPro" id="IPR020617">
    <property type="entry name" value="Thiolase_C"/>
</dbReference>
<dbReference type="SUPFAM" id="SSF53901">
    <property type="entry name" value="Thiolase-like"/>
    <property type="match status" value="2"/>
</dbReference>
<dbReference type="PROSITE" id="PS50967">
    <property type="entry name" value="HRDC"/>
    <property type="match status" value="1"/>
</dbReference>
<dbReference type="Pfam" id="PF01612">
    <property type="entry name" value="DNA_pol_A_exo1"/>
    <property type="match status" value="1"/>
</dbReference>
<dbReference type="InterPro" id="IPR002562">
    <property type="entry name" value="3'-5'_exonuclease_dom"/>
</dbReference>
<dbReference type="InterPro" id="IPR036397">
    <property type="entry name" value="RNaseH_sf"/>
</dbReference>
<dbReference type="InterPro" id="IPR020613">
    <property type="entry name" value="Thiolase_CS"/>
</dbReference>
<dbReference type="Pfam" id="PF00108">
    <property type="entry name" value="Thiolase_N"/>
    <property type="match status" value="1"/>
</dbReference>
<evidence type="ECO:0000256" key="2">
    <source>
        <dbReference type="ARBA" id="ARBA00022679"/>
    </source>
</evidence>
<dbReference type="SMART" id="SM00341">
    <property type="entry name" value="HRDC"/>
    <property type="match status" value="1"/>
</dbReference>
<dbReference type="InterPro" id="IPR020616">
    <property type="entry name" value="Thiolase_N"/>
</dbReference>
<dbReference type="InterPro" id="IPR012337">
    <property type="entry name" value="RNaseH-like_sf"/>
</dbReference>
<comment type="similarity">
    <text evidence="1">Belongs to the thiolase-like superfamily. Thiolase family.</text>
</comment>
<dbReference type="Pfam" id="PF18305">
    <property type="entry name" value="DNA_pol_A_exoN"/>
    <property type="match status" value="1"/>
</dbReference>
<dbReference type="PROSITE" id="PS00099">
    <property type="entry name" value="THIOLASE_3"/>
    <property type="match status" value="1"/>
</dbReference>
<dbReference type="PROSITE" id="PS00737">
    <property type="entry name" value="THIOLASE_2"/>
    <property type="match status" value="1"/>
</dbReference>
<dbReference type="CDD" id="cd00751">
    <property type="entry name" value="thiolase"/>
    <property type="match status" value="1"/>
</dbReference>
<dbReference type="InterPro" id="IPR050215">
    <property type="entry name" value="Thiolase-like_sf_Thiolase"/>
</dbReference>
<accession>A0ABP8Z1J7</accession>
<dbReference type="InterPro" id="IPR010997">
    <property type="entry name" value="HRDC-like_sf"/>
</dbReference>
<protein>
    <recommendedName>
        <fullName evidence="4">acetyl-CoA C-acyltransferase</fullName>
        <ecNumber evidence="4">2.3.1.16</ecNumber>
    </recommendedName>
</protein>
<dbReference type="InterPro" id="IPR002121">
    <property type="entry name" value="HRDC_dom"/>
</dbReference>
<dbReference type="Pfam" id="PF02803">
    <property type="entry name" value="Thiolase_C"/>
    <property type="match status" value="1"/>
</dbReference>
<dbReference type="InterPro" id="IPR002155">
    <property type="entry name" value="Thiolase"/>
</dbReference>
<evidence type="ECO:0000256" key="1">
    <source>
        <dbReference type="ARBA" id="ARBA00010982"/>
    </source>
</evidence>
<evidence type="ECO:0000259" key="5">
    <source>
        <dbReference type="PROSITE" id="PS50967"/>
    </source>
</evidence>
<name>A0ABP8Z1J7_9MICO</name>
<dbReference type="PANTHER" id="PTHR43853:SF2">
    <property type="entry name" value="3-OXOADIPYL-COA_3-OXO-5,6-DEHYDROSUBERYL-COA THIOLASE"/>
    <property type="match status" value="1"/>
</dbReference>
<dbReference type="InterPro" id="IPR041605">
    <property type="entry name" value="Exo_C"/>
</dbReference>
<proteinExistence type="inferred from homology"/>
<dbReference type="Gene3D" id="1.10.150.80">
    <property type="entry name" value="HRDC domain"/>
    <property type="match status" value="2"/>
</dbReference>
<dbReference type="CDD" id="cd06142">
    <property type="entry name" value="RNaseD_exo"/>
    <property type="match status" value="1"/>
</dbReference>
<dbReference type="InterPro" id="IPR016039">
    <property type="entry name" value="Thiolase-like"/>
</dbReference>
<dbReference type="SUPFAM" id="SSF47819">
    <property type="entry name" value="HRDC-like"/>
    <property type="match status" value="1"/>
</dbReference>
<dbReference type="SMART" id="SM00474">
    <property type="entry name" value="35EXOc"/>
    <property type="match status" value="1"/>
</dbReference>
<dbReference type="Gene3D" id="3.30.420.10">
    <property type="entry name" value="Ribonuclease H-like superfamily/Ribonuclease H"/>
    <property type="match status" value="1"/>
</dbReference>
<reference evidence="7" key="1">
    <citation type="journal article" date="2019" name="Int. J. Syst. Evol. Microbiol.">
        <title>The Global Catalogue of Microorganisms (GCM) 10K type strain sequencing project: providing services to taxonomists for standard genome sequencing and annotation.</title>
        <authorList>
            <consortium name="The Broad Institute Genomics Platform"/>
            <consortium name="The Broad Institute Genome Sequencing Center for Infectious Disease"/>
            <person name="Wu L."/>
            <person name="Ma J."/>
        </authorList>
    </citation>
    <scope>NUCLEOTIDE SEQUENCE [LARGE SCALE GENOMIC DNA]</scope>
    <source>
        <strain evidence="7">JCM 19015</strain>
    </source>
</reference>
<dbReference type="Proteomes" id="UP001500121">
    <property type="component" value="Unassembled WGS sequence"/>
</dbReference>
<dbReference type="EC" id="2.3.1.16" evidence="4"/>
<comment type="caution">
    <text evidence="6">The sequence shown here is derived from an EMBL/GenBank/DDBJ whole genome shotgun (WGS) entry which is preliminary data.</text>
</comment>
<gene>
    <name evidence="6" type="ORF">GCM10025783_14330</name>
</gene>
<dbReference type="EMBL" id="BAABLP010000002">
    <property type="protein sequence ID" value="GAA4743807.1"/>
    <property type="molecule type" value="Genomic_DNA"/>
</dbReference>
<dbReference type="InterPro" id="IPR044876">
    <property type="entry name" value="HRDC_dom_sf"/>
</dbReference>
<dbReference type="InterPro" id="IPR020610">
    <property type="entry name" value="Thiolase_AS"/>
</dbReference>
<feature type="domain" description="HRDC" evidence="5">
    <location>
        <begin position="224"/>
        <end position="304"/>
    </location>
</feature>
<dbReference type="NCBIfam" id="TIGR01930">
    <property type="entry name" value="AcCoA-C-Actrans"/>
    <property type="match status" value="1"/>
</dbReference>
<dbReference type="SUPFAM" id="SSF53098">
    <property type="entry name" value="Ribonuclease H-like"/>
    <property type="match status" value="1"/>
</dbReference>
<dbReference type="Gene3D" id="3.40.47.10">
    <property type="match status" value="1"/>
</dbReference>
<dbReference type="PANTHER" id="PTHR43853">
    <property type="entry name" value="3-KETOACYL-COA THIOLASE, PEROXISOMAL"/>
    <property type="match status" value="1"/>
</dbReference>
<dbReference type="Pfam" id="PF00570">
    <property type="entry name" value="HRDC"/>
    <property type="match status" value="1"/>
</dbReference>
<keyword evidence="2" id="KW-0808">Transferase</keyword>
<keyword evidence="3" id="KW-0012">Acyltransferase</keyword>
<sequence length="856" mass="92415">MTDPGEGRPLPDATPSQPVEVVDDLEAYQDAVRRIAAGSGPIAVDAERASGFRYSQRAYLIQLYRRGSGTVVLDPIAFDDLSELAEAMRGAEWVLHAASQDLPCLLEVGLVPDRVFDTELGARLLGFERVGLGAVVEKLLGLHLAKEHSAADWSTRPLPAPWLVYAALDVELLLDVRDREAELLVEQGKTEIADQEFESVRTKEARPAPAEPWRRLSGVHSVRGARNLAVARALWQARDAYAREIDSAPGRLVPDASLVAVARTPPASKRELAGMRSFSGRASRSEIDRWWSAVEAGLAAADLPATRVPSETLPPPRSWADRNPEADRRLKAARPVVAEIAESMSLPAENLLPPEALRRVAWEPPAELSEATIADGLAAHGARPGRSWPRHKRSPMPLYVLDKRSWTRPDRPRRSPAADSVAARRAGMIPEARFPGPIEGVEQVTERSEVVFVDGVRTPFGRAGEKGMYWGTRADDLVVKTMVELLERNPQLPKDRVDDVAIAATTQQGDQGLTLGRTSAILAGLPQTVPGYAIDRMCAGAMTSVTTVAGAIAFGAYDVAIAGGVEHMGHHPMGFDADPNPRFVSERLVGSDALVMGRTAERIHDRFPHLTKERSDRFAMRSQHKAAAAYASGDIQPDLVPVATRGADGWGLAVRDELMRPETTMEGLAQLRTPFRPHGYVTAGNASGLNDGATASLIASEDAAKELGLPVKMKLVSFAFAGVEPEIMGIGPIPSTEKALRKAGLSIDDIGLFELNEAYAVQVISLLDHFGIDDDDPRVNPWGGAIAFGHPLASSGVRLMIQLARQFEQHPEVRYGLTAMCVGLGQGGSVVWENPHFDRKAAKKAGAVKARKGSGK</sequence>
<organism evidence="6 7">
    <name type="scientific">Amnibacterium soli</name>
    <dbReference type="NCBI Taxonomy" id="1282736"/>
    <lineage>
        <taxon>Bacteria</taxon>
        <taxon>Bacillati</taxon>
        <taxon>Actinomycetota</taxon>
        <taxon>Actinomycetes</taxon>
        <taxon>Micrococcales</taxon>
        <taxon>Microbacteriaceae</taxon>
        <taxon>Amnibacterium</taxon>
    </lineage>
</organism>
<evidence type="ECO:0000313" key="7">
    <source>
        <dbReference type="Proteomes" id="UP001500121"/>
    </source>
</evidence>
<evidence type="ECO:0000256" key="4">
    <source>
        <dbReference type="ARBA" id="ARBA00024073"/>
    </source>
</evidence>